<comment type="caution">
    <text evidence="11">The sequence shown here is derived from an EMBL/GenBank/DDBJ whole genome shotgun (WGS) entry which is preliminary data.</text>
</comment>
<gene>
    <name evidence="11" type="ORF">ABB37_06661</name>
</gene>
<dbReference type="InterPro" id="IPR029000">
    <property type="entry name" value="Cyclophilin-like_dom_sf"/>
</dbReference>
<organism evidence="11 12">
    <name type="scientific">Leptomonas pyrrhocoris</name>
    <name type="common">Firebug parasite</name>
    <dbReference type="NCBI Taxonomy" id="157538"/>
    <lineage>
        <taxon>Eukaryota</taxon>
        <taxon>Discoba</taxon>
        <taxon>Euglenozoa</taxon>
        <taxon>Kinetoplastea</taxon>
        <taxon>Metakinetoplastina</taxon>
        <taxon>Trypanosomatida</taxon>
        <taxon>Trypanosomatidae</taxon>
        <taxon>Leishmaniinae</taxon>
        <taxon>Leptomonas</taxon>
    </lineage>
</organism>
<dbReference type="InterPro" id="IPR035979">
    <property type="entry name" value="RBD_domain_sf"/>
</dbReference>
<dbReference type="OrthoDB" id="2083at2759"/>
<evidence type="ECO:0000256" key="5">
    <source>
        <dbReference type="ARBA" id="ARBA00023235"/>
    </source>
</evidence>
<dbReference type="Proteomes" id="UP000037923">
    <property type="component" value="Unassembled WGS sequence"/>
</dbReference>
<comment type="catalytic activity">
    <reaction evidence="1 8">
        <text>[protein]-peptidylproline (omega=180) = [protein]-peptidylproline (omega=0)</text>
        <dbReference type="Rhea" id="RHEA:16237"/>
        <dbReference type="Rhea" id="RHEA-COMP:10747"/>
        <dbReference type="Rhea" id="RHEA-COMP:10748"/>
        <dbReference type="ChEBI" id="CHEBI:83833"/>
        <dbReference type="ChEBI" id="CHEBI:83834"/>
        <dbReference type="EC" id="5.2.1.8"/>
    </reaction>
</comment>
<comment type="function">
    <text evidence="8">PPIases accelerate the folding of proteins. It catalyzes the cis-trans isomerization of proline imidic peptide bonds in oligopeptides.</text>
</comment>
<evidence type="ECO:0000256" key="1">
    <source>
        <dbReference type="ARBA" id="ARBA00000971"/>
    </source>
</evidence>
<reference evidence="11 12" key="1">
    <citation type="submission" date="2015-07" db="EMBL/GenBank/DDBJ databases">
        <title>High-quality genome of monoxenous trypanosomatid Leptomonas pyrrhocoris.</title>
        <authorList>
            <person name="Flegontov P."/>
            <person name="Butenko A."/>
            <person name="Firsov S."/>
            <person name="Vlcek C."/>
            <person name="Logacheva M.D."/>
            <person name="Field M."/>
            <person name="Filatov D."/>
            <person name="Flegontova O."/>
            <person name="Gerasimov E."/>
            <person name="Jackson A.P."/>
            <person name="Kelly S."/>
            <person name="Opperdoes F."/>
            <person name="O'Reilly A."/>
            <person name="Votypka J."/>
            <person name="Yurchenko V."/>
            <person name="Lukes J."/>
        </authorList>
    </citation>
    <scope>NUCLEOTIDE SEQUENCE [LARGE SCALE GENOMIC DNA]</scope>
    <source>
        <strain evidence="11">H10</strain>
    </source>
</reference>
<dbReference type="Pfam" id="PF00076">
    <property type="entry name" value="RRM_1"/>
    <property type="match status" value="1"/>
</dbReference>
<dbReference type="GO" id="GO:0003723">
    <property type="term" value="F:RNA binding"/>
    <property type="evidence" value="ECO:0007669"/>
    <property type="project" value="UniProtKB-UniRule"/>
</dbReference>
<sequence length="655" mass="70283">MQRDDGAAPIVATAGLLLETSLGSLVIDIIGADCPALSANFLNLCRAEFWNGAVATEVVPDVAIFFSLTADPVYYDHLRSALEHPRPPSSAAHNAPSGGARRLVQSFWSLLPRQAADPTAVQCDPTSSLASVRQTLPGTAARSATASASSVNDPVEQQDDALQLAIQHEVRLCKRRRCVGLSLSHAGNKKNENNSAHHADVYQPLFAAAASSGATSPCAVCGAGRLLIDITAPTLRFGLTLTNRTMDFLDSQYVVIGHVREGEAVLQRMRRTPLSTGVATTTSHAPPSTASAAGVSTTQEADGDDAVVVVAGRPAAAWPRPVRIVRIKRARVLPTAGTDRYISSPSAAWSGLSAAGNAAGTAAETHQRRQRVGQALQQAGCFAYWASAAAVRAAHRRLVGIVQACLAQEGYSAATRPTTVAAATALLRSDSSGSAGGPRSSSPSKPFVVLQRSNSVSVKTPLDANDEADSLELTYNPHYAGAYLSSEEEDDVYDDTLRGTNAPFANTRSLSAKQLEERRRLFMQQHQEKANETLSLMLNVLNGVADPRGDMRPPENVLFVCKLNPVTTGEGLEMCFAQFGRVVSAEVIYDATTKQSLCYGFVEFETVEACFRAFQKMEKALIDDCRIHVDFSQSVSKLWAQRQRELRKRPRPEER</sequence>
<dbReference type="EMBL" id="LGTL01000015">
    <property type="protein sequence ID" value="KPA77859.1"/>
    <property type="molecule type" value="Genomic_DNA"/>
</dbReference>
<evidence type="ECO:0000256" key="8">
    <source>
        <dbReference type="RuleBase" id="RU365081"/>
    </source>
</evidence>
<dbReference type="Gene3D" id="2.40.100.10">
    <property type="entry name" value="Cyclophilin-like"/>
    <property type="match status" value="1"/>
</dbReference>
<dbReference type="CDD" id="cd12235">
    <property type="entry name" value="RRM_PPIL4"/>
    <property type="match status" value="1"/>
</dbReference>
<dbReference type="InterPro" id="IPR035542">
    <property type="entry name" value="CRIP"/>
</dbReference>
<evidence type="ECO:0000256" key="9">
    <source>
        <dbReference type="SAM" id="MobiDB-lite"/>
    </source>
</evidence>
<dbReference type="Gene3D" id="3.30.70.330">
    <property type="match status" value="1"/>
</dbReference>
<dbReference type="AlphaFoldDB" id="A0A0M9FXB5"/>
<protein>
    <recommendedName>
        <fullName evidence="8">Peptidyl-prolyl cis-trans isomerase</fullName>
        <shortName evidence="8">PPIase</shortName>
        <ecNumber evidence="8">5.2.1.8</ecNumber>
    </recommendedName>
</protein>
<dbReference type="FunFam" id="3.30.70.330:FF:001218">
    <property type="entry name" value="Peptidyl-prolyl cis-trans isomerase"/>
    <property type="match status" value="1"/>
</dbReference>
<dbReference type="SUPFAM" id="SSF54928">
    <property type="entry name" value="RNA-binding domain, RBD"/>
    <property type="match status" value="1"/>
</dbReference>
<evidence type="ECO:0000313" key="11">
    <source>
        <dbReference type="EMBL" id="KPA77859.1"/>
    </source>
</evidence>
<evidence type="ECO:0000259" key="10">
    <source>
        <dbReference type="PROSITE" id="PS50102"/>
    </source>
</evidence>
<evidence type="ECO:0000256" key="7">
    <source>
        <dbReference type="PROSITE-ProRule" id="PRU00176"/>
    </source>
</evidence>
<dbReference type="InterPro" id="IPR012677">
    <property type="entry name" value="Nucleotide-bd_a/b_plait_sf"/>
</dbReference>
<dbReference type="GeneID" id="26906947"/>
<keyword evidence="4 8" id="KW-0697">Rotamase</keyword>
<accession>A0A0M9FXB5</accession>
<dbReference type="SUPFAM" id="SSF50891">
    <property type="entry name" value="Cyclophilin-like"/>
    <property type="match status" value="1"/>
</dbReference>
<dbReference type="EC" id="5.2.1.8" evidence="8"/>
<dbReference type="OMA" id="FRAFQKM"/>
<name>A0A0M9FXB5_LEPPY</name>
<evidence type="ECO:0000256" key="3">
    <source>
        <dbReference type="ARBA" id="ARBA00022884"/>
    </source>
</evidence>
<keyword evidence="12" id="KW-1185">Reference proteome</keyword>
<feature type="compositionally biased region" description="Low complexity" evidence="9">
    <location>
        <begin position="279"/>
        <end position="293"/>
    </location>
</feature>
<dbReference type="InterPro" id="IPR000504">
    <property type="entry name" value="RRM_dom"/>
</dbReference>
<comment type="similarity">
    <text evidence="8">Belongs to the cyclophilin-type PPIase family. PPIL4 subfamily.</text>
</comment>
<keyword evidence="5 8" id="KW-0413">Isomerase</keyword>
<dbReference type="GO" id="GO:0003755">
    <property type="term" value="F:peptidyl-prolyl cis-trans isomerase activity"/>
    <property type="evidence" value="ECO:0007669"/>
    <property type="project" value="UniProtKB-UniRule"/>
</dbReference>
<keyword evidence="6 8" id="KW-0539">Nucleus</keyword>
<dbReference type="Pfam" id="PF00160">
    <property type="entry name" value="Pro_isomerase"/>
    <property type="match status" value="1"/>
</dbReference>
<comment type="subcellular location">
    <subcellularLocation>
        <location evidence="2 8">Nucleus</location>
    </subcellularLocation>
</comment>
<dbReference type="GO" id="GO:0005634">
    <property type="term" value="C:nucleus"/>
    <property type="evidence" value="ECO:0007669"/>
    <property type="project" value="UniProtKB-SubCell"/>
</dbReference>
<dbReference type="VEuPathDB" id="TriTrypDB:LpyrH10_15_0710"/>
<evidence type="ECO:0000256" key="6">
    <source>
        <dbReference type="ARBA" id="ARBA00023242"/>
    </source>
</evidence>
<dbReference type="InterPro" id="IPR002130">
    <property type="entry name" value="Cyclophilin-type_PPIase_dom"/>
</dbReference>
<feature type="region of interest" description="Disordered" evidence="9">
    <location>
        <begin position="275"/>
        <end position="299"/>
    </location>
</feature>
<feature type="domain" description="RRM" evidence="10">
    <location>
        <begin position="556"/>
        <end position="634"/>
    </location>
</feature>
<evidence type="ECO:0000256" key="4">
    <source>
        <dbReference type="ARBA" id="ARBA00023110"/>
    </source>
</evidence>
<dbReference type="PROSITE" id="PS50102">
    <property type="entry name" value="RRM"/>
    <property type="match status" value="1"/>
</dbReference>
<evidence type="ECO:0000256" key="2">
    <source>
        <dbReference type="ARBA" id="ARBA00004123"/>
    </source>
</evidence>
<keyword evidence="3 7" id="KW-0694">RNA-binding</keyword>
<dbReference type="RefSeq" id="XP_015656298.1">
    <property type="nucleotide sequence ID" value="XM_015805005.1"/>
</dbReference>
<dbReference type="PANTHER" id="PTHR45843:SF1">
    <property type="entry name" value="PEPTIDYL-PROLYL CIS-TRANS ISOMERASE-LIKE 4"/>
    <property type="match status" value="1"/>
</dbReference>
<dbReference type="PANTHER" id="PTHR45843">
    <property type="entry name" value="PEPTIDYL-PROLYL CIS-TRANS ISOMERASE-LIKE 4"/>
    <property type="match status" value="1"/>
</dbReference>
<proteinExistence type="inferred from homology"/>
<dbReference type="SMART" id="SM00360">
    <property type="entry name" value="RRM"/>
    <property type="match status" value="1"/>
</dbReference>
<evidence type="ECO:0000313" key="12">
    <source>
        <dbReference type="Proteomes" id="UP000037923"/>
    </source>
</evidence>